<keyword evidence="4" id="KW-1185">Reference proteome</keyword>
<evidence type="ECO:0000256" key="1">
    <source>
        <dbReference type="SAM" id="MobiDB-lite"/>
    </source>
</evidence>
<feature type="transmembrane region" description="Helical" evidence="2">
    <location>
        <begin position="57"/>
        <end position="74"/>
    </location>
</feature>
<organism evidence="3 4">
    <name type="scientific">Actinomadura rudentiformis</name>
    <dbReference type="NCBI Taxonomy" id="359158"/>
    <lineage>
        <taxon>Bacteria</taxon>
        <taxon>Bacillati</taxon>
        <taxon>Actinomycetota</taxon>
        <taxon>Actinomycetes</taxon>
        <taxon>Streptosporangiales</taxon>
        <taxon>Thermomonosporaceae</taxon>
        <taxon>Actinomadura</taxon>
    </lineage>
</organism>
<evidence type="ECO:0000256" key="2">
    <source>
        <dbReference type="SAM" id="Phobius"/>
    </source>
</evidence>
<name>A0A6H9YFW2_9ACTN</name>
<evidence type="ECO:0000313" key="4">
    <source>
        <dbReference type="Proteomes" id="UP000468735"/>
    </source>
</evidence>
<feature type="transmembrane region" description="Helical" evidence="2">
    <location>
        <begin position="86"/>
        <end position="105"/>
    </location>
</feature>
<reference evidence="3 4" key="1">
    <citation type="submission" date="2019-09" db="EMBL/GenBank/DDBJ databases">
        <title>Actinomadura physcomitrii sp. nov., a novel actinomycete isolated from moss [Physcomitrium sphaericum (Ludw) Fuernr].</title>
        <authorList>
            <person name="Zhuang X."/>
            <person name="Liu C."/>
        </authorList>
    </citation>
    <scope>NUCLEOTIDE SEQUENCE [LARGE SCALE GENOMIC DNA]</scope>
    <source>
        <strain evidence="3 4">HMC1</strain>
    </source>
</reference>
<feature type="region of interest" description="Disordered" evidence="1">
    <location>
        <begin position="153"/>
        <end position="172"/>
    </location>
</feature>
<sequence>MKSPHGQPSAEQSPAGPVPDRPWAVHVAVTLAALLWITFIVNSAAENPDSVFSSPNIWYALIWSVIYVAWLYRVRRGGPNAINTMSMLAGVIGGLGGALVIWLGSQGTDSSDWTSSAPAAALAVAMITVCALLRLPGVQRWAAASHAAAVERRATQSVDPGQEPAGPADQLR</sequence>
<comment type="caution">
    <text evidence="3">The sequence shown here is derived from an EMBL/GenBank/DDBJ whole genome shotgun (WGS) entry which is preliminary data.</text>
</comment>
<dbReference type="AlphaFoldDB" id="A0A6H9YFW2"/>
<keyword evidence="2" id="KW-0472">Membrane</keyword>
<dbReference type="Proteomes" id="UP000468735">
    <property type="component" value="Unassembled WGS sequence"/>
</dbReference>
<accession>A0A6H9YFW2</accession>
<keyword evidence="2" id="KW-0812">Transmembrane</keyword>
<feature type="transmembrane region" description="Helical" evidence="2">
    <location>
        <begin position="117"/>
        <end position="135"/>
    </location>
</feature>
<feature type="transmembrane region" description="Helical" evidence="2">
    <location>
        <begin position="23"/>
        <end position="45"/>
    </location>
</feature>
<dbReference type="RefSeq" id="WP_151565858.1">
    <property type="nucleotide sequence ID" value="NZ_WBMT01000018.1"/>
</dbReference>
<dbReference type="EMBL" id="WBMT01000018">
    <property type="protein sequence ID" value="KAB2343634.1"/>
    <property type="molecule type" value="Genomic_DNA"/>
</dbReference>
<proteinExistence type="predicted"/>
<keyword evidence="2" id="KW-1133">Transmembrane helix</keyword>
<gene>
    <name evidence="3" type="ORF">F8566_33395</name>
</gene>
<protein>
    <submittedName>
        <fullName evidence="3">Uncharacterized protein</fullName>
    </submittedName>
</protein>
<evidence type="ECO:0000313" key="3">
    <source>
        <dbReference type="EMBL" id="KAB2343634.1"/>
    </source>
</evidence>